<feature type="region of interest" description="Disordered" evidence="1">
    <location>
        <begin position="1"/>
        <end position="132"/>
    </location>
</feature>
<feature type="compositionally biased region" description="Gly residues" evidence="1">
    <location>
        <begin position="1"/>
        <end position="11"/>
    </location>
</feature>
<evidence type="ECO:0000313" key="3">
    <source>
        <dbReference type="RefSeq" id="XP_020818923.1"/>
    </source>
</evidence>
<keyword evidence="2" id="KW-1185">Reference proteome</keyword>
<reference evidence="3" key="1">
    <citation type="submission" date="2025-08" db="UniProtKB">
        <authorList>
            <consortium name="RefSeq"/>
        </authorList>
    </citation>
    <scope>IDENTIFICATION</scope>
    <source>
        <tissue evidence="3">Spleen</tissue>
    </source>
</reference>
<gene>
    <name evidence="3" type="primary">LOC110192231</name>
</gene>
<dbReference type="GeneID" id="110192231"/>
<dbReference type="AlphaFoldDB" id="A0A6P5ICH8"/>
<name>A0A6P5ICH8_PHACI</name>
<dbReference type="KEGG" id="pcw:110192231"/>
<dbReference type="Proteomes" id="UP000515140">
    <property type="component" value="Unplaced"/>
</dbReference>
<dbReference type="InParanoid" id="A0A6P5ICH8"/>
<feature type="compositionally biased region" description="Low complexity" evidence="1">
    <location>
        <begin position="44"/>
        <end position="56"/>
    </location>
</feature>
<feature type="compositionally biased region" description="Gly residues" evidence="1">
    <location>
        <begin position="57"/>
        <end position="66"/>
    </location>
</feature>
<proteinExistence type="predicted"/>
<evidence type="ECO:0000256" key="1">
    <source>
        <dbReference type="SAM" id="MobiDB-lite"/>
    </source>
</evidence>
<protein>
    <submittedName>
        <fullName evidence="3">Uncharacterized protein LOC110192231</fullName>
    </submittedName>
</protein>
<organism evidence="2 3">
    <name type="scientific">Phascolarctos cinereus</name>
    <name type="common">Koala</name>
    <dbReference type="NCBI Taxonomy" id="38626"/>
    <lineage>
        <taxon>Eukaryota</taxon>
        <taxon>Metazoa</taxon>
        <taxon>Chordata</taxon>
        <taxon>Craniata</taxon>
        <taxon>Vertebrata</taxon>
        <taxon>Euteleostomi</taxon>
        <taxon>Mammalia</taxon>
        <taxon>Metatheria</taxon>
        <taxon>Diprotodontia</taxon>
        <taxon>Phascolarctidae</taxon>
        <taxon>Phascolarctos</taxon>
    </lineage>
</organism>
<sequence>MTCGAGPGGARAAGRDPRKKGAGAEPPKPEAARGRLPLPPPAGDPRQSGRRGCAGVRTGGAGGGCKPQGRPELGGQRFLSIGFSRRPGAPEARAGHSRNVRGRGKDGGPRGPQTWRGERRLASPSVSFDLSL</sequence>
<dbReference type="RefSeq" id="XP_020818923.1">
    <property type="nucleotide sequence ID" value="XM_020963264.1"/>
</dbReference>
<evidence type="ECO:0000313" key="2">
    <source>
        <dbReference type="Proteomes" id="UP000515140"/>
    </source>
</evidence>
<accession>A0A6P5ICH8</accession>